<evidence type="ECO:0000256" key="4">
    <source>
        <dbReference type="ARBA" id="ARBA00022679"/>
    </source>
</evidence>
<gene>
    <name evidence="11" type="ORF">BN7_4048</name>
</gene>
<dbReference type="HOGENOM" id="CLU_013298_1_1_1"/>
<evidence type="ECO:0000313" key="11">
    <source>
        <dbReference type="EMBL" id="CCH44484.1"/>
    </source>
</evidence>
<evidence type="ECO:0000256" key="10">
    <source>
        <dbReference type="SAM" id="Phobius"/>
    </source>
</evidence>
<keyword evidence="7 10" id="KW-1133">Transmembrane helix</keyword>
<keyword evidence="9 10" id="KW-0472">Membrane</keyword>
<dbReference type="InterPro" id="IPR022751">
    <property type="entry name" value="Alpha_mannosyltransferase"/>
</dbReference>
<evidence type="ECO:0000256" key="9">
    <source>
        <dbReference type="ARBA" id="ARBA00023136"/>
    </source>
</evidence>
<keyword evidence="6" id="KW-0735">Signal-anchor</keyword>
<comment type="caution">
    <text evidence="11">The sequence shown here is derived from an EMBL/GenBank/DDBJ whole genome shotgun (WGS) entry which is preliminary data.</text>
</comment>
<evidence type="ECO:0000256" key="7">
    <source>
        <dbReference type="ARBA" id="ARBA00022989"/>
    </source>
</evidence>
<name>K0KSX9_WICCF</name>
<evidence type="ECO:0000256" key="2">
    <source>
        <dbReference type="ARBA" id="ARBA00004922"/>
    </source>
</evidence>
<dbReference type="eggNOG" id="ENOG502QQ16">
    <property type="taxonomic scope" value="Eukaryota"/>
</dbReference>
<dbReference type="InterPro" id="IPR029044">
    <property type="entry name" value="Nucleotide-diphossugar_trans"/>
</dbReference>
<feature type="transmembrane region" description="Helical" evidence="10">
    <location>
        <begin position="12"/>
        <end position="29"/>
    </location>
</feature>
<proteinExistence type="inferred from homology"/>
<dbReference type="Proteomes" id="UP000009328">
    <property type="component" value="Unassembled WGS sequence"/>
</dbReference>
<evidence type="ECO:0000256" key="8">
    <source>
        <dbReference type="ARBA" id="ARBA00023034"/>
    </source>
</evidence>
<comment type="similarity">
    <text evidence="3">Belongs to the MNN1/MNT family.</text>
</comment>
<dbReference type="InParanoid" id="K0KSX9"/>
<evidence type="ECO:0000256" key="5">
    <source>
        <dbReference type="ARBA" id="ARBA00022692"/>
    </source>
</evidence>
<dbReference type="EC" id="2.4.1.-" evidence="11"/>
<comment type="subcellular location">
    <subcellularLocation>
        <location evidence="1">Golgi apparatus membrane</location>
        <topology evidence="1">Single-pass type II membrane protein</topology>
    </subcellularLocation>
</comment>
<keyword evidence="8" id="KW-0333">Golgi apparatus</keyword>
<dbReference type="Pfam" id="PF11051">
    <property type="entry name" value="Mannosyl_trans3"/>
    <property type="match status" value="1"/>
</dbReference>
<evidence type="ECO:0000313" key="12">
    <source>
        <dbReference type="Proteomes" id="UP000009328"/>
    </source>
</evidence>
<organism evidence="11 12">
    <name type="scientific">Wickerhamomyces ciferrii (strain ATCC 14091 / BCRC 22168 / CBS 111 / JCM 3599 / NBRC 0793 / NRRL Y-1031 F-60-10)</name>
    <name type="common">Yeast</name>
    <name type="synonym">Pichia ciferrii</name>
    <dbReference type="NCBI Taxonomy" id="1206466"/>
    <lineage>
        <taxon>Eukaryota</taxon>
        <taxon>Fungi</taxon>
        <taxon>Dikarya</taxon>
        <taxon>Ascomycota</taxon>
        <taxon>Saccharomycotina</taxon>
        <taxon>Saccharomycetes</taxon>
        <taxon>Phaffomycetales</taxon>
        <taxon>Wickerhamomycetaceae</taxon>
        <taxon>Wickerhamomyces</taxon>
    </lineage>
</organism>
<reference evidence="11 12" key="1">
    <citation type="journal article" date="2012" name="Eukaryot. Cell">
        <title>Draft genome sequence of Wickerhamomyces ciferrii NRRL Y-1031 F-60-10.</title>
        <authorList>
            <person name="Schneider J."/>
            <person name="Andrea H."/>
            <person name="Blom J."/>
            <person name="Jaenicke S."/>
            <person name="Ruckert C."/>
            <person name="Schorsch C."/>
            <person name="Szczepanowski R."/>
            <person name="Farwick M."/>
            <person name="Goesmann A."/>
            <person name="Puhler A."/>
            <person name="Schaffer S."/>
            <person name="Tauch A."/>
            <person name="Kohler T."/>
            <person name="Brinkrolf K."/>
        </authorList>
    </citation>
    <scope>NUCLEOTIDE SEQUENCE [LARGE SCALE GENOMIC DNA]</scope>
    <source>
        <strain evidence="12">ATCC 14091 / BCRC 22168 / CBS 111 / JCM 3599 / NBRC 0793 / NRRL Y-1031 F-60-10</strain>
    </source>
</reference>
<dbReference type="FunCoup" id="K0KSX9">
    <property type="interactions" value="84"/>
</dbReference>
<protein>
    <submittedName>
        <fullName evidence="11">Alpha-1,2-mannosyltransferase</fullName>
        <ecNumber evidence="11">2.4.1.-</ecNumber>
    </submittedName>
</protein>
<dbReference type="GO" id="GO:0046354">
    <property type="term" value="P:mannan biosynthetic process"/>
    <property type="evidence" value="ECO:0007669"/>
    <property type="project" value="TreeGrafter"/>
</dbReference>
<sequence>MRISPKQLRTGFILLVTITITSVLMFHHYDDVSEITQGLNNTWKDTNFTSITSNLKIPSSKEFNDHLEVVVTSDKPEPQIKISNKHELFTTVYDIINQHDPKLPHFNKFKSGSRIPTLRANKDKPIFTKEFLSQFITIDDDQIQHMQTLHSSIITQFGNLSTTKEVYKGTGIVYVGGGRFNWFALMSIKTLRNLGSQLPIEVLIPNMGDYEEEFCTKTLPSLNAECNYLPDLLGEDLINYFKIGGYQYKSLAILTSSFENMLLLDADNLPISIPDRLFDSDVFHEKGLVSWPDFWRRSTSPNFYEIAGLKIQNLTKSGNPVNEETSLHQLQNTLTDPTSESGQLLINKTQHFQTMLLSLYYNIFGPQYFYPLLSQGAVGEGDKETFVAAALASQLSYHQVGRSVHAIGRHKKDGHFVGVAMGQFDPEQDYANHLNGKELKGPKMMFVHANYFKLHPEILRRQNALFEGSQRIRMFGPMKGFTGYDFELFQFKNMEFLICEFGVKMNTFKNENITQICDELGDHIQFLERTQA</sequence>
<dbReference type="GO" id="GO:0000026">
    <property type="term" value="F:alpha-1,2-mannosyltransferase activity"/>
    <property type="evidence" value="ECO:0007669"/>
    <property type="project" value="TreeGrafter"/>
</dbReference>
<dbReference type="PANTHER" id="PTHR31646:SF1">
    <property type="entry name" value="ALPHA-1,2-MANNOSYLTRANSFERASE MNN2"/>
    <property type="match status" value="1"/>
</dbReference>
<comment type="pathway">
    <text evidence="2">Protein modification; protein glycosylation.</text>
</comment>
<accession>K0KSX9</accession>
<evidence type="ECO:0000256" key="6">
    <source>
        <dbReference type="ARBA" id="ARBA00022968"/>
    </source>
</evidence>
<keyword evidence="5 10" id="KW-0812">Transmembrane</keyword>
<dbReference type="PANTHER" id="PTHR31646">
    <property type="entry name" value="ALPHA-1,2-MANNOSYLTRANSFERASE MNN2"/>
    <property type="match status" value="1"/>
</dbReference>
<dbReference type="STRING" id="1206466.K0KSX9"/>
<keyword evidence="11" id="KW-0328">Glycosyltransferase</keyword>
<keyword evidence="12" id="KW-1185">Reference proteome</keyword>
<dbReference type="AlphaFoldDB" id="K0KSX9"/>
<evidence type="ECO:0000256" key="3">
    <source>
        <dbReference type="ARBA" id="ARBA00009105"/>
    </source>
</evidence>
<dbReference type="EMBL" id="CAIF01000130">
    <property type="protein sequence ID" value="CCH44484.1"/>
    <property type="molecule type" value="Genomic_DNA"/>
</dbReference>
<dbReference type="SUPFAM" id="SSF53448">
    <property type="entry name" value="Nucleotide-diphospho-sugar transferases"/>
    <property type="match status" value="1"/>
</dbReference>
<dbReference type="GO" id="GO:0000139">
    <property type="term" value="C:Golgi membrane"/>
    <property type="evidence" value="ECO:0007669"/>
    <property type="project" value="UniProtKB-SubCell"/>
</dbReference>
<keyword evidence="4 11" id="KW-0808">Transferase</keyword>
<evidence type="ECO:0000256" key="1">
    <source>
        <dbReference type="ARBA" id="ARBA00004323"/>
    </source>
</evidence>